<evidence type="ECO:0000313" key="2">
    <source>
        <dbReference type="Proteomes" id="UP000003781"/>
    </source>
</evidence>
<gene>
    <name evidence="1" type="ORF">CY0110_18282</name>
</gene>
<dbReference type="AlphaFoldDB" id="A3IIY8"/>
<comment type="caution">
    <text evidence="1">The sequence shown here is derived from an EMBL/GenBank/DDBJ whole genome shotgun (WGS) entry which is preliminary data.</text>
</comment>
<dbReference type="Proteomes" id="UP000003781">
    <property type="component" value="Unassembled WGS sequence"/>
</dbReference>
<dbReference type="EMBL" id="AAXW01000002">
    <property type="protein sequence ID" value="EAZ93770.1"/>
    <property type="molecule type" value="Genomic_DNA"/>
</dbReference>
<proteinExistence type="predicted"/>
<organism evidence="1 2">
    <name type="scientific">Crocosphaera chwakensis CCY0110</name>
    <dbReference type="NCBI Taxonomy" id="391612"/>
    <lineage>
        <taxon>Bacteria</taxon>
        <taxon>Bacillati</taxon>
        <taxon>Cyanobacteriota</taxon>
        <taxon>Cyanophyceae</taxon>
        <taxon>Oscillatoriophycideae</taxon>
        <taxon>Chroococcales</taxon>
        <taxon>Aphanothecaceae</taxon>
        <taxon>Crocosphaera</taxon>
        <taxon>Crocosphaera chwakensis</taxon>
    </lineage>
</organism>
<name>A3IIY8_9CHRO</name>
<keyword evidence="2" id="KW-1185">Reference proteome</keyword>
<sequence length="23" mass="2820">MRQTLERIDRSPYPVNLLEFEVN</sequence>
<evidence type="ECO:0000313" key="1">
    <source>
        <dbReference type="EMBL" id="EAZ93770.1"/>
    </source>
</evidence>
<accession>A3IIY8</accession>
<protein>
    <submittedName>
        <fullName evidence="1">Uncharacterized protein</fullName>
    </submittedName>
</protein>
<reference evidence="1 2" key="1">
    <citation type="submission" date="2007-03" db="EMBL/GenBank/DDBJ databases">
        <authorList>
            <person name="Stal L."/>
            <person name="Ferriera S."/>
            <person name="Johnson J."/>
            <person name="Kravitz S."/>
            <person name="Beeson K."/>
            <person name="Sutton G."/>
            <person name="Rogers Y.-H."/>
            <person name="Friedman R."/>
            <person name="Frazier M."/>
            <person name="Venter J.C."/>
        </authorList>
    </citation>
    <scope>NUCLEOTIDE SEQUENCE [LARGE SCALE GENOMIC DNA]</scope>
    <source>
        <strain evidence="1 2">CCY0110</strain>
    </source>
</reference>